<evidence type="ECO:0000256" key="1">
    <source>
        <dbReference type="SAM" id="MobiDB-lite"/>
    </source>
</evidence>
<comment type="caution">
    <text evidence="2">The sequence shown here is derived from an EMBL/GenBank/DDBJ whole genome shotgun (WGS) entry which is preliminary data.</text>
</comment>
<sequence>MKWTPTTTLTTSIRGTPGPPSPSFQRRITRANASTWGRASAALSGMTNSGDRLVKRVVRRVTKARAGSCPCACARWRTTSTGPTRSRSRTCLFTCCGCCGKRWIRDMSPHAWNSIGGALVRYWEKRLQSDRKSREEFQPVDLPGDPYRKPRTEIPPSDSVNPDDKQASEERVLCLGMYRWEHDCFVSAGALSSHVSSYRAVAGSCLVHLCIDEVERFPLLELACLADMPLTVLELVQSLQPTGDVVLDDRLCRAWGRRANSTGGFPSLRVLRIASRWHLISDAGLMDLRSLPRLMIVDITRRPRHHQGAPPLTRRIPGWRRGKSGLTMFDTYAQAYLGWQVESFAGEIGLMGRVYRNSSAPLSPIWRHRHFRPKAAYKHEPKGSGDDGKGNVRPDGGSQGAWDSSLMKPRNTSSDEGDDRNGEANGEEAGGPVAEHNDPNEASVASDDTFASFSGADPPPTWDYLHMPRSEVFGWLGLVDYYTPDPEDMQKVPLASFVPVPRKRFMTMRLRANNTDREGDCRLERQGPPRLIYYRSREDREGENEDKDPPVSWAPRADDRRATGLNARKRKRQETVGDLLSSFGVSGGSKSSQSGK</sequence>
<proteinExistence type="predicted"/>
<feature type="compositionally biased region" description="Low complexity" evidence="1">
    <location>
        <begin position="581"/>
        <end position="596"/>
    </location>
</feature>
<feature type="compositionally biased region" description="Basic and acidic residues" evidence="1">
    <location>
        <begin position="517"/>
        <end position="527"/>
    </location>
</feature>
<dbReference type="EMBL" id="JAZGUE010000003">
    <property type="protein sequence ID" value="KAL2268478.1"/>
    <property type="molecule type" value="Genomic_DNA"/>
</dbReference>
<feature type="region of interest" description="Disordered" evidence="1">
    <location>
        <begin position="1"/>
        <end position="26"/>
    </location>
</feature>
<reference evidence="2 3" key="1">
    <citation type="journal article" date="2024" name="Commun. Biol.">
        <title>Comparative genomic analysis of thermophilic fungi reveals convergent evolutionary adaptations and gene losses.</title>
        <authorList>
            <person name="Steindorff A.S."/>
            <person name="Aguilar-Pontes M.V."/>
            <person name="Robinson A.J."/>
            <person name="Andreopoulos B."/>
            <person name="LaButti K."/>
            <person name="Kuo A."/>
            <person name="Mondo S."/>
            <person name="Riley R."/>
            <person name="Otillar R."/>
            <person name="Haridas S."/>
            <person name="Lipzen A."/>
            <person name="Grimwood J."/>
            <person name="Schmutz J."/>
            <person name="Clum A."/>
            <person name="Reid I.D."/>
            <person name="Moisan M.C."/>
            <person name="Butler G."/>
            <person name="Nguyen T.T.M."/>
            <person name="Dewar K."/>
            <person name="Conant G."/>
            <person name="Drula E."/>
            <person name="Henrissat B."/>
            <person name="Hansel C."/>
            <person name="Singer S."/>
            <person name="Hutchinson M.I."/>
            <person name="de Vries R.P."/>
            <person name="Natvig D.O."/>
            <person name="Powell A.J."/>
            <person name="Tsang A."/>
            <person name="Grigoriev I.V."/>
        </authorList>
    </citation>
    <scope>NUCLEOTIDE SEQUENCE [LARGE SCALE GENOMIC DNA]</scope>
    <source>
        <strain evidence="2 3">ATCC 22073</strain>
    </source>
</reference>
<protein>
    <submittedName>
        <fullName evidence="2">Uncharacterized protein</fullName>
    </submittedName>
</protein>
<feature type="region of interest" description="Disordered" evidence="1">
    <location>
        <begin position="376"/>
        <end position="455"/>
    </location>
</feature>
<keyword evidence="3" id="KW-1185">Reference proteome</keyword>
<dbReference type="RefSeq" id="XP_070867202.1">
    <property type="nucleotide sequence ID" value="XM_071009690.1"/>
</dbReference>
<accession>A0ABR4DDN7</accession>
<feature type="region of interest" description="Disordered" evidence="1">
    <location>
        <begin position="517"/>
        <end position="596"/>
    </location>
</feature>
<dbReference type="Proteomes" id="UP001600064">
    <property type="component" value="Unassembled WGS sequence"/>
</dbReference>
<feature type="compositionally biased region" description="Polar residues" evidence="1">
    <location>
        <begin position="1"/>
        <end position="14"/>
    </location>
</feature>
<name>A0ABR4DDN7_9PEZI</name>
<evidence type="ECO:0000313" key="3">
    <source>
        <dbReference type="Proteomes" id="UP001600064"/>
    </source>
</evidence>
<feature type="compositionally biased region" description="Basic and acidic residues" evidence="1">
    <location>
        <begin position="377"/>
        <end position="392"/>
    </location>
</feature>
<gene>
    <name evidence="2" type="ORF">VTJ83DRAFT_3324</name>
</gene>
<organism evidence="2 3">
    <name type="scientific">Remersonia thermophila</name>
    <dbReference type="NCBI Taxonomy" id="72144"/>
    <lineage>
        <taxon>Eukaryota</taxon>
        <taxon>Fungi</taxon>
        <taxon>Dikarya</taxon>
        <taxon>Ascomycota</taxon>
        <taxon>Pezizomycotina</taxon>
        <taxon>Sordariomycetes</taxon>
        <taxon>Sordariomycetidae</taxon>
        <taxon>Sordariales</taxon>
        <taxon>Sordariales incertae sedis</taxon>
        <taxon>Remersonia</taxon>
    </lineage>
</organism>
<dbReference type="GeneID" id="98124334"/>
<evidence type="ECO:0000313" key="2">
    <source>
        <dbReference type="EMBL" id="KAL2268478.1"/>
    </source>
</evidence>
<feature type="region of interest" description="Disordered" evidence="1">
    <location>
        <begin position="134"/>
        <end position="167"/>
    </location>
</feature>